<gene>
    <name evidence="2" type="ORF">A2U01_0000978</name>
</gene>
<evidence type="ECO:0000313" key="2">
    <source>
        <dbReference type="EMBL" id="MCH80213.1"/>
    </source>
</evidence>
<dbReference type="EMBL" id="LXQA010000802">
    <property type="protein sequence ID" value="MCH80213.1"/>
    <property type="molecule type" value="Genomic_DNA"/>
</dbReference>
<evidence type="ECO:0000256" key="1">
    <source>
        <dbReference type="SAM" id="MobiDB-lite"/>
    </source>
</evidence>
<comment type="caution">
    <text evidence="2">The sequence shown here is derived from an EMBL/GenBank/DDBJ whole genome shotgun (WGS) entry which is preliminary data.</text>
</comment>
<feature type="region of interest" description="Disordered" evidence="1">
    <location>
        <begin position="51"/>
        <end position="88"/>
    </location>
</feature>
<feature type="compositionally biased region" description="Polar residues" evidence="1">
    <location>
        <begin position="51"/>
        <end position="63"/>
    </location>
</feature>
<accession>A0A392LYY9</accession>
<keyword evidence="3" id="KW-1185">Reference proteome</keyword>
<evidence type="ECO:0000313" key="3">
    <source>
        <dbReference type="Proteomes" id="UP000265520"/>
    </source>
</evidence>
<proteinExistence type="predicted"/>
<organism evidence="2 3">
    <name type="scientific">Trifolium medium</name>
    <dbReference type="NCBI Taxonomy" id="97028"/>
    <lineage>
        <taxon>Eukaryota</taxon>
        <taxon>Viridiplantae</taxon>
        <taxon>Streptophyta</taxon>
        <taxon>Embryophyta</taxon>
        <taxon>Tracheophyta</taxon>
        <taxon>Spermatophyta</taxon>
        <taxon>Magnoliopsida</taxon>
        <taxon>eudicotyledons</taxon>
        <taxon>Gunneridae</taxon>
        <taxon>Pentapetalae</taxon>
        <taxon>rosids</taxon>
        <taxon>fabids</taxon>
        <taxon>Fabales</taxon>
        <taxon>Fabaceae</taxon>
        <taxon>Papilionoideae</taxon>
        <taxon>50 kb inversion clade</taxon>
        <taxon>NPAAA clade</taxon>
        <taxon>Hologalegina</taxon>
        <taxon>IRL clade</taxon>
        <taxon>Trifolieae</taxon>
        <taxon>Trifolium</taxon>
    </lineage>
</organism>
<sequence length="131" mass="14535">MERRLAKVVTINEGTVHNFASNDGKAIMVQPMNESVKQLQYLGPNNLKENNSMAGAGTSSQTEKVMPKKHSRIEDIEEEQNTNRLEPMQVEEGLQTLRTEAAGSNLTKQQNPLFDVNVVLAGPENQACQKK</sequence>
<reference evidence="2 3" key="1">
    <citation type="journal article" date="2018" name="Front. Plant Sci.">
        <title>Red Clover (Trifolium pratense) and Zigzag Clover (T. medium) - A Picture of Genomic Similarities and Differences.</title>
        <authorList>
            <person name="Dluhosova J."/>
            <person name="Istvanek J."/>
            <person name="Nedelnik J."/>
            <person name="Repkova J."/>
        </authorList>
    </citation>
    <scope>NUCLEOTIDE SEQUENCE [LARGE SCALE GENOMIC DNA]</scope>
    <source>
        <strain evidence="3">cv. 10/8</strain>
        <tissue evidence="2">Leaf</tissue>
    </source>
</reference>
<name>A0A392LYY9_9FABA</name>
<protein>
    <submittedName>
        <fullName evidence="2">Uncharacterized protein</fullName>
    </submittedName>
</protein>
<dbReference type="Proteomes" id="UP000265520">
    <property type="component" value="Unassembled WGS sequence"/>
</dbReference>
<dbReference type="AlphaFoldDB" id="A0A392LYY9"/>